<dbReference type="InterPro" id="IPR013098">
    <property type="entry name" value="Ig_I-set"/>
</dbReference>
<dbReference type="InterPro" id="IPR013783">
    <property type="entry name" value="Ig-like_fold"/>
</dbReference>
<reference evidence="12" key="1">
    <citation type="submission" date="2011-05" db="EMBL/GenBank/DDBJ databases">
        <authorList>
            <person name="Richards S.R."/>
            <person name="Qu J."/>
            <person name="Jiang H."/>
            <person name="Jhangiani S.N."/>
            <person name="Agravi P."/>
            <person name="Goodspeed R."/>
            <person name="Gross S."/>
            <person name="Mandapat C."/>
            <person name="Jackson L."/>
            <person name="Mathew T."/>
            <person name="Pu L."/>
            <person name="Thornton R."/>
            <person name="Saada N."/>
            <person name="Wilczek-Boney K.B."/>
            <person name="Lee S."/>
            <person name="Kovar C."/>
            <person name="Wu Y."/>
            <person name="Scherer S.E."/>
            <person name="Worley K.C."/>
            <person name="Muzny D.M."/>
            <person name="Gibbs R."/>
        </authorList>
    </citation>
    <scope>NUCLEOTIDE SEQUENCE</scope>
    <source>
        <strain evidence="12">Brora</strain>
    </source>
</reference>
<dbReference type="InterPro" id="IPR003599">
    <property type="entry name" value="Ig_sub"/>
</dbReference>
<evidence type="ECO:0000313" key="12">
    <source>
        <dbReference type="Proteomes" id="UP000014500"/>
    </source>
</evidence>
<sequence length="805" mass="90485">MSGQVAAISLFFICIVCCSRQSRAVAKDESLATDNVTVTAVLEHEAHLPCNIAPASDSDKAHMVFWYREMSGSPFYSLNENLAGVNYICCSLDVRNKPLASAEHALTKSLKKRLIFNTQQEPAHLLIHQVRRNDEGIYRCRVDFRSSPTRYFSVNLTVIIPPAQPIIFDEHGVELNETTNSLNEQSHLFLSCESSTGRPEPALLWWRDDVLVDDTYHITPAGGVRNDLAVAALTRRDFRATYTCQASNNNLSEPAERSVFVNMNLKPLQVEIQEERRALSAGKHYELKCRSSGSRPPPVVAWWMGDKRLKTTRNTVSIDTNISTSVLTLRPVNSDNGKYLSCRAENPLILNSGVEDGWTLDIYFVPVATLELGGSLKDKSILEGDDVYFECHVLANPFVHSVKWKFYSRYLATDLSAGIIVSKLSLVIRSVKRDNVGPYTCLAINKEGGGESNPLYLQIRRSPFCKTGQKLVYGVARNEAARISCQLDAFPEEISFNWAFNNSFGEKRNYNASTTEHTRSTFLHIPRTENDFGYFYCWGTNEMGSQVEPCIYRVVTVEIPDPVTNCTVYNRTLSSFYVECRAGYDGGLPQHFILDIFDVLNNKLRSALLSPRALFYVSGLRPRMRLRLHIYASNSKGRSDVTEVSAETLKLSRDNKDFDIFSTIPLLGVLSGVVVVLLSLSIGLLWIVKCRGATSNKKRNFPMEIRKELDGENDEKCPDVIPSRNGKESGSGNTSIFHTNTDQEFPPVTIKCLKTNIDHEILNQYCIGNLLSHMTWENSKMKPHTDSDEGMNLQCLNTPLSLRRN</sequence>
<reference evidence="11" key="2">
    <citation type="submission" date="2015-02" db="UniProtKB">
        <authorList>
            <consortium name="EnsemblMetazoa"/>
        </authorList>
    </citation>
    <scope>IDENTIFICATION</scope>
</reference>
<evidence type="ECO:0000256" key="4">
    <source>
        <dbReference type="ARBA" id="ARBA00022989"/>
    </source>
</evidence>
<evidence type="ECO:0000256" key="2">
    <source>
        <dbReference type="ARBA" id="ARBA00022692"/>
    </source>
</evidence>
<feature type="domain" description="Ig-like" evidence="10">
    <location>
        <begin position="267"/>
        <end position="361"/>
    </location>
</feature>
<keyword evidence="5 8" id="KW-0472">Membrane</keyword>
<keyword evidence="3" id="KW-0677">Repeat</keyword>
<dbReference type="PhylomeDB" id="T1J3R4"/>
<dbReference type="Pfam" id="PF07686">
    <property type="entry name" value="V-set"/>
    <property type="match status" value="1"/>
</dbReference>
<protein>
    <recommendedName>
        <fullName evidence="10">Ig-like domain-containing protein</fullName>
    </recommendedName>
</protein>
<dbReference type="PROSITE" id="PS50835">
    <property type="entry name" value="IG_LIKE"/>
    <property type="match status" value="5"/>
</dbReference>
<evidence type="ECO:0000256" key="5">
    <source>
        <dbReference type="ARBA" id="ARBA00023136"/>
    </source>
</evidence>
<dbReference type="eggNOG" id="KOG3515">
    <property type="taxonomic scope" value="Eukaryota"/>
</dbReference>
<dbReference type="PANTHER" id="PTHR23278">
    <property type="entry name" value="SIDESTEP PROTEIN"/>
    <property type="match status" value="1"/>
</dbReference>
<keyword evidence="6" id="KW-1015">Disulfide bond</keyword>
<dbReference type="Pfam" id="PF08205">
    <property type="entry name" value="C2-set_2"/>
    <property type="match status" value="1"/>
</dbReference>
<dbReference type="InterPro" id="IPR013162">
    <property type="entry name" value="CD80_C2-set"/>
</dbReference>
<organism evidence="11 12">
    <name type="scientific">Strigamia maritima</name>
    <name type="common">European centipede</name>
    <name type="synonym">Geophilus maritimus</name>
    <dbReference type="NCBI Taxonomy" id="126957"/>
    <lineage>
        <taxon>Eukaryota</taxon>
        <taxon>Metazoa</taxon>
        <taxon>Ecdysozoa</taxon>
        <taxon>Arthropoda</taxon>
        <taxon>Myriapoda</taxon>
        <taxon>Chilopoda</taxon>
        <taxon>Pleurostigmophora</taxon>
        <taxon>Geophilomorpha</taxon>
        <taxon>Linotaeniidae</taxon>
        <taxon>Strigamia</taxon>
    </lineage>
</organism>
<dbReference type="InterPro" id="IPR003598">
    <property type="entry name" value="Ig_sub2"/>
</dbReference>
<comment type="subcellular location">
    <subcellularLocation>
        <location evidence="1">Membrane</location>
        <topology evidence="1">Single-pass membrane protein</topology>
    </subcellularLocation>
</comment>
<dbReference type="Proteomes" id="UP000014500">
    <property type="component" value="Unassembled WGS sequence"/>
</dbReference>
<dbReference type="SMART" id="SM00408">
    <property type="entry name" value="IGc2"/>
    <property type="match status" value="3"/>
</dbReference>
<dbReference type="OMA" id="MRGHHET"/>
<feature type="domain" description="Ig-like" evidence="10">
    <location>
        <begin position="48"/>
        <end position="157"/>
    </location>
</feature>
<keyword evidence="4 8" id="KW-1133">Transmembrane helix</keyword>
<evidence type="ECO:0000313" key="11">
    <source>
        <dbReference type="EnsemblMetazoa" id="SMAR008234-PA"/>
    </source>
</evidence>
<dbReference type="PANTHER" id="PTHR23278:SF19">
    <property type="entry name" value="OBSCURIN"/>
    <property type="match status" value="1"/>
</dbReference>
<dbReference type="SMART" id="SM00409">
    <property type="entry name" value="IG"/>
    <property type="match status" value="5"/>
</dbReference>
<dbReference type="Pfam" id="PF00047">
    <property type="entry name" value="ig"/>
    <property type="match status" value="1"/>
</dbReference>
<dbReference type="InterPro" id="IPR036179">
    <property type="entry name" value="Ig-like_dom_sf"/>
</dbReference>
<name>T1J3R4_STRMM</name>
<feature type="signal peptide" evidence="9">
    <location>
        <begin position="1"/>
        <end position="26"/>
    </location>
</feature>
<dbReference type="HOGENOM" id="CLU_005939_1_1_1"/>
<dbReference type="InterPro" id="IPR007110">
    <property type="entry name" value="Ig-like_dom"/>
</dbReference>
<feature type="compositionally biased region" description="Polar residues" evidence="7">
    <location>
        <begin position="728"/>
        <end position="740"/>
    </location>
</feature>
<proteinExistence type="predicted"/>
<dbReference type="SUPFAM" id="SSF49265">
    <property type="entry name" value="Fibronectin type III"/>
    <property type="match status" value="1"/>
</dbReference>
<evidence type="ECO:0000256" key="8">
    <source>
        <dbReference type="SAM" id="Phobius"/>
    </source>
</evidence>
<dbReference type="Gene3D" id="2.60.40.10">
    <property type="entry name" value="Immunoglobulins"/>
    <property type="match status" value="5"/>
</dbReference>
<feature type="domain" description="Ig-like" evidence="10">
    <location>
        <begin position="366"/>
        <end position="458"/>
    </location>
</feature>
<feature type="domain" description="Ig-like" evidence="10">
    <location>
        <begin position="161"/>
        <end position="260"/>
    </location>
</feature>
<feature type="chain" id="PRO_5004579200" description="Ig-like domain-containing protein" evidence="9">
    <location>
        <begin position="27"/>
        <end position="805"/>
    </location>
</feature>
<dbReference type="InterPro" id="IPR036116">
    <property type="entry name" value="FN3_sf"/>
</dbReference>
<dbReference type="SUPFAM" id="SSF48726">
    <property type="entry name" value="Immunoglobulin"/>
    <property type="match status" value="5"/>
</dbReference>
<evidence type="ECO:0000259" key="10">
    <source>
        <dbReference type="PROSITE" id="PS50835"/>
    </source>
</evidence>
<evidence type="ECO:0000256" key="7">
    <source>
        <dbReference type="SAM" id="MobiDB-lite"/>
    </source>
</evidence>
<evidence type="ECO:0000256" key="3">
    <source>
        <dbReference type="ARBA" id="ARBA00022737"/>
    </source>
</evidence>
<keyword evidence="9" id="KW-0732">Signal</keyword>
<feature type="transmembrane region" description="Helical" evidence="8">
    <location>
        <begin position="666"/>
        <end position="688"/>
    </location>
</feature>
<feature type="domain" description="Ig-like" evidence="10">
    <location>
        <begin position="475"/>
        <end position="548"/>
    </location>
</feature>
<keyword evidence="12" id="KW-1185">Reference proteome</keyword>
<keyword evidence="2 8" id="KW-0812">Transmembrane</keyword>
<evidence type="ECO:0000256" key="9">
    <source>
        <dbReference type="SAM" id="SignalP"/>
    </source>
</evidence>
<dbReference type="GO" id="GO:0016020">
    <property type="term" value="C:membrane"/>
    <property type="evidence" value="ECO:0007669"/>
    <property type="project" value="UniProtKB-SubCell"/>
</dbReference>
<dbReference type="InterPro" id="IPR013151">
    <property type="entry name" value="Immunoglobulin_dom"/>
</dbReference>
<dbReference type="AlphaFoldDB" id="T1J3R4"/>
<dbReference type="EMBL" id="JH431830">
    <property type="status" value="NOT_ANNOTATED_CDS"/>
    <property type="molecule type" value="Genomic_DNA"/>
</dbReference>
<accession>T1J3R4</accession>
<evidence type="ECO:0000256" key="6">
    <source>
        <dbReference type="ARBA" id="ARBA00023157"/>
    </source>
</evidence>
<dbReference type="InterPro" id="IPR013106">
    <property type="entry name" value="Ig_V-set"/>
</dbReference>
<dbReference type="EnsemblMetazoa" id="SMAR008234-RA">
    <property type="protein sequence ID" value="SMAR008234-PA"/>
    <property type="gene ID" value="SMAR008234"/>
</dbReference>
<evidence type="ECO:0000256" key="1">
    <source>
        <dbReference type="ARBA" id="ARBA00004167"/>
    </source>
</evidence>
<dbReference type="STRING" id="126957.T1J3R4"/>
<dbReference type="Pfam" id="PF07679">
    <property type="entry name" value="I-set"/>
    <property type="match status" value="1"/>
</dbReference>
<feature type="region of interest" description="Disordered" evidence="7">
    <location>
        <begin position="712"/>
        <end position="740"/>
    </location>
</feature>